<dbReference type="EMBL" id="RCHS01000645">
    <property type="protein sequence ID" value="RMX57573.1"/>
    <property type="molecule type" value="Genomic_DNA"/>
</dbReference>
<protein>
    <submittedName>
        <fullName evidence="2">Uncharacterized protein</fullName>
    </submittedName>
</protein>
<gene>
    <name evidence="2" type="ORF">pdam_00023201</name>
</gene>
<sequence>MFDVLGFGLASAVLLVTFGKLITASWFSYLMVAIIHFQVAMAWFGLKRPLTSEDDDRYQDIIDAEHFRHDTSNEKRSRSSKKNPKTIDINCD</sequence>
<feature type="region of interest" description="Disordered" evidence="1">
    <location>
        <begin position="69"/>
        <end position="92"/>
    </location>
</feature>
<dbReference type="Proteomes" id="UP000275408">
    <property type="component" value="Unassembled WGS sequence"/>
</dbReference>
<evidence type="ECO:0000313" key="3">
    <source>
        <dbReference type="Proteomes" id="UP000275408"/>
    </source>
</evidence>
<name>A0A3M6UV51_POCDA</name>
<reference evidence="2 3" key="1">
    <citation type="journal article" date="2018" name="Sci. Rep.">
        <title>Comparative analysis of the Pocillopora damicornis genome highlights role of immune system in coral evolution.</title>
        <authorList>
            <person name="Cunning R."/>
            <person name="Bay R.A."/>
            <person name="Gillette P."/>
            <person name="Baker A.C."/>
            <person name="Traylor-Knowles N."/>
        </authorList>
    </citation>
    <scope>NUCLEOTIDE SEQUENCE [LARGE SCALE GENOMIC DNA]</scope>
    <source>
        <strain evidence="2">RSMAS</strain>
        <tissue evidence="2">Whole animal</tissue>
    </source>
</reference>
<evidence type="ECO:0000256" key="1">
    <source>
        <dbReference type="SAM" id="MobiDB-lite"/>
    </source>
</evidence>
<keyword evidence="3" id="KW-1185">Reference proteome</keyword>
<dbReference type="AlphaFoldDB" id="A0A3M6UV51"/>
<accession>A0A3M6UV51</accession>
<comment type="caution">
    <text evidence="2">The sequence shown here is derived from an EMBL/GenBank/DDBJ whole genome shotgun (WGS) entry which is preliminary data.</text>
</comment>
<organism evidence="2 3">
    <name type="scientific">Pocillopora damicornis</name>
    <name type="common">Cauliflower coral</name>
    <name type="synonym">Millepora damicornis</name>
    <dbReference type="NCBI Taxonomy" id="46731"/>
    <lineage>
        <taxon>Eukaryota</taxon>
        <taxon>Metazoa</taxon>
        <taxon>Cnidaria</taxon>
        <taxon>Anthozoa</taxon>
        <taxon>Hexacorallia</taxon>
        <taxon>Scleractinia</taxon>
        <taxon>Astrocoeniina</taxon>
        <taxon>Pocilloporidae</taxon>
        <taxon>Pocillopora</taxon>
    </lineage>
</organism>
<proteinExistence type="predicted"/>
<evidence type="ECO:0000313" key="2">
    <source>
        <dbReference type="EMBL" id="RMX57573.1"/>
    </source>
</evidence>